<comment type="similarity">
    <text evidence="1 9">Belongs to the alkaline phosphatase family.</text>
</comment>
<feature type="binding site" evidence="8">
    <location>
        <position position="125"/>
    </location>
    <ligand>
        <name>Mg(2+)</name>
        <dbReference type="ChEBI" id="CHEBI:18420"/>
    </ligand>
</feature>
<dbReference type="Proteomes" id="UP000032809">
    <property type="component" value="Chromosome I"/>
</dbReference>
<dbReference type="KEGG" id="dtn:DTL3_0707"/>
<feature type="binding site" evidence="8">
    <location>
        <position position="286"/>
    </location>
    <ligand>
        <name>Zn(2+)</name>
        <dbReference type="ChEBI" id="CHEBI:29105"/>
        <label>2</label>
    </ligand>
</feature>
<proteinExistence type="inferred from homology"/>
<dbReference type="Pfam" id="PF00245">
    <property type="entry name" value="Alk_phosphatase"/>
    <property type="match status" value="1"/>
</dbReference>
<evidence type="ECO:0000256" key="9">
    <source>
        <dbReference type="RuleBase" id="RU003946"/>
    </source>
</evidence>
<dbReference type="PROSITE" id="PS00123">
    <property type="entry name" value="ALKALINE_PHOSPHATASE"/>
    <property type="match status" value="1"/>
</dbReference>
<feature type="binding site" evidence="8">
    <location>
        <position position="287"/>
    </location>
    <ligand>
        <name>Zn(2+)</name>
        <dbReference type="ChEBI" id="CHEBI:29105"/>
        <label>2</label>
    </ligand>
</feature>
<dbReference type="Gene3D" id="1.10.60.40">
    <property type="match status" value="1"/>
</dbReference>
<feature type="binding site" evidence="8">
    <location>
        <position position="244"/>
    </location>
    <ligand>
        <name>Zn(2+)</name>
        <dbReference type="ChEBI" id="CHEBI:29105"/>
        <label>2</label>
    </ligand>
</feature>
<evidence type="ECO:0000256" key="3">
    <source>
        <dbReference type="ARBA" id="ARBA00022723"/>
    </source>
</evidence>
<evidence type="ECO:0000256" key="2">
    <source>
        <dbReference type="ARBA" id="ARBA00022553"/>
    </source>
</evidence>
<dbReference type="OrthoDB" id="9794455at2"/>
<gene>
    <name evidence="10" type="primary">phoA1</name>
    <name evidence="10" type="ORF">DTL3_0707</name>
</gene>
<feature type="binding site" evidence="8">
    <location>
        <position position="123"/>
    </location>
    <ligand>
        <name>Mg(2+)</name>
        <dbReference type="ChEBI" id="CHEBI:18420"/>
    </ligand>
</feature>
<dbReference type="InterPro" id="IPR018299">
    <property type="entry name" value="Alkaline_phosphatase_AS"/>
</dbReference>
<evidence type="ECO:0000313" key="10">
    <source>
        <dbReference type="EMBL" id="CEP78017.1"/>
    </source>
</evidence>
<dbReference type="HOGENOM" id="CLU_008539_6_2_0"/>
<accession>A0A0C7NQ25</accession>
<dbReference type="InterPro" id="IPR001952">
    <property type="entry name" value="Alkaline_phosphatase"/>
</dbReference>
<dbReference type="InterPro" id="IPR017850">
    <property type="entry name" value="Alkaline_phosphatase_core_sf"/>
</dbReference>
<dbReference type="GO" id="GO:0004035">
    <property type="term" value="F:alkaline phosphatase activity"/>
    <property type="evidence" value="ECO:0007669"/>
    <property type="project" value="UniProtKB-EC"/>
</dbReference>
<feature type="binding site" evidence="8">
    <location>
        <position position="391"/>
    </location>
    <ligand>
        <name>Zn(2+)</name>
        <dbReference type="ChEBI" id="CHEBI:29105"/>
        <label>2</label>
    </ligand>
</feature>
<keyword evidence="5 8" id="KW-0862">Zinc</keyword>
<comment type="cofactor">
    <cofactor evidence="8">
        <name>Mg(2+)</name>
        <dbReference type="ChEBI" id="CHEBI:18420"/>
    </cofactor>
    <text evidence="8">Binds 1 Mg(2+) ion.</text>
</comment>
<evidence type="ECO:0000256" key="5">
    <source>
        <dbReference type="ARBA" id="ARBA00022833"/>
    </source>
</evidence>
<keyword evidence="11" id="KW-1185">Reference proteome</keyword>
<feature type="binding site" evidence="8">
    <location>
        <position position="248"/>
    </location>
    <ligand>
        <name>Zn(2+)</name>
        <dbReference type="ChEBI" id="CHEBI:29105"/>
        <label>2</label>
    </ligand>
</feature>
<feature type="binding site" evidence="8">
    <location>
        <position position="31"/>
    </location>
    <ligand>
        <name>Mg(2+)</name>
        <dbReference type="ChEBI" id="CHEBI:18420"/>
    </ligand>
</feature>
<evidence type="ECO:0000256" key="1">
    <source>
        <dbReference type="ARBA" id="ARBA00005984"/>
    </source>
</evidence>
<feature type="binding site" evidence="8">
    <location>
        <position position="31"/>
    </location>
    <ligand>
        <name>Zn(2+)</name>
        <dbReference type="ChEBI" id="CHEBI:29105"/>
        <label>2</label>
    </ligand>
</feature>
<name>A0A0C7NQ25_DEFTU</name>
<dbReference type="AlphaFoldDB" id="A0A0C7NQ25"/>
<protein>
    <submittedName>
        <fullName evidence="10">Alkaline phosphatase</fullName>
        <ecNumber evidence="10">3.1.3.1</ecNumber>
    </submittedName>
</protein>
<evidence type="ECO:0000256" key="4">
    <source>
        <dbReference type="ARBA" id="ARBA00022801"/>
    </source>
</evidence>
<keyword evidence="4 10" id="KW-0378">Hydrolase</keyword>
<sequence>MKKIVLIFLLIALSLIIYAGEIQNVILFIGDGMGQNHVVATRFIEGKELNMLKTDLFGYVQTFSLNNEVTDSAAAATALATGYKTNNGMIGMLPNCEVIPNLTEILSNNGYKTGIVVTCRVTHATPAGFYGHVESRDEESKLAKQLVDSNLMVVFGGGANYFEELQEDLKFNRFDYLKTKQEMISYVGKKGKKVIGLFSEDHLHPVTQRTSDEPTLPEMTKKAIEILSKDGSPFFLMVEGSQIDMRSHENDLDGLIKEVLEFDEAIGVALEFAEKNPDTLVLVTADHETGGLILNVSGLNLATKKGLSMPIGGSQTVDLETMKNFQKEITQVISHSSNINELKNSIEKCFEITLTPTEINSIEDSQDRHSAIFKVIVGKANCTAKWSTTEHTDALVPIYAYGPGAEHFSEVLDNTDVPKTILQLVEISSTSLIKTP</sequence>
<keyword evidence="6 8" id="KW-0460">Magnesium</keyword>
<dbReference type="PANTHER" id="PTHR11596:SF5">
    <property type="entry name" value="ALKALINE PHOSPHATASE"/>
    <property type="match status" value="1"/>
</dbReference>
<dbReference type="PANTHER" id="PTHR11596">
    <property type="entry name" value="ALKALINE PHOSPHATASE"/>
    <property type="match status" value="1"/>
</dbReference>
<keyword evidence="3 8" id="KW-0479">Metal-binding</keyword>
<dbReference type="STRING" id="1006576.DTL3_0707"/>
<dbReference type="GO" id="GO:0046872">
    <property type="term" value="F:metal ion binding"/>
    <property type="evidence" value="ECO:0007669"/>
    <property type="project" value="UniProtKB-KW"/>
</dbReference>
<dbReference type="SUPFAM" id="SSF53649">
    <property type="entry name" value="Alkaline phosphatase-like"/>
    <property type="match status" value="1"/>
</dbReference>
<reference evidence="11" key="1">
    <citation type="submission" date="2014-11" db="EMBL/GenBank/DDBJ databases">
        <authorList>
            <person name="Wibberg D."/>
        </authorList>
    </citation>
    <scope>NUCLEOTIDE SEQUENCE [LARGE SCALE GENOMIC DNA]</scope>
    <source>
        <strain evidence="11">L3</strain>
    </source>
</reference>
<dbReference type="EC" id="3.1.3.1" evidence="10"/>
<organism evidence="10 11">
    <name type="scientific">Defluviitoga tunisiensis</name>
    <dbReference type="NCBI Taxonomy" id="1006576"/>
    <lineage>
        <taxon>Bacteria</taxon>
        <taxon>Thermotogati</taxon>
        <taxon>Thermotogota</taxon>
        <taxon>Thermotogae</taxon>
        <taxon>Petrotogales</taxon>
        <taxon>Petrotogaceae</taxon>
        <taxon>Defluviitoga</taxon>
    </lineage>
</organism>
<keyword evidence="2" id="KW-0597">Phosphoprotein</keyword>
<dbReference type="CDD" id="cd16012">
    <property type="entry name" value="ALP"/>
    <property type="match status" value="1"/>
</dbReference>
<evidence type="ECO:0000256" key="8">
    <source>
        <dbReference type="PIRSR" id="PIRSR601952-2"/>
    </source>
</evidence>
<evidence type="ECO:0000256" key="6">
    <source>
        <dbReference type="ARBA" id="ARBA00022842"/>
    </source>
</evidence>
<dbReference type="RefSeq" id="WP_045087550.1">
    <property type="nucleotide sequence ID" value="NZ_LN824141.1"/>
</dbReference>
<dbReference type="Gene3D" id="3.40.720.10">
    <property type="entry name" value="Alkaline Phosphatase, subunit A"/>
    <property type="match status" value="1"/>
</dbReference>
<feature type="binding site" evidence="8">
    <location>
        <position position="239"/>
    </location>
    <ligand>
        <name>Mg(2+)</name>
        <dbReference type="ChEBI" id="CHEBI:18420"/>
    </ligand>
</feature>
<evidence type="ECO:0000256" key="7">
    <source>
        <dbReference type="PIRSR" id="PIRSR601952-1"/>
    </source>
</evidence>
<dbReference type="SMART" id="SM00098">
    <property type="entry name" value="alkPPc"/>
    <property type="match status" value="1"/>
</dbReference>
<dbReference type="EMBL" id="LN824141">
    <property type="protein sequence ID" value="CEP78017.1"/>
    <property type="molecule type" value="Genomic_DNA"/>
</dbReference>
<dbReference type="PRINTS" id="PR00113">
    <property type="entry name" value="ALKPHPHTASE"/>
</dbReference>
<comment type="cofactor">
    <cofactor evidence="8">
        <name>Zn(2+)</name>
        <dbReference type="ChEBI" id="CHEBI:29105"/>
    </cofactor>
    <text evidence="8">Binds 2 Zn(2+) ions.</text>
</comment>
<dbReference type="PATRIC" id="fig|1006576.9.peg.688"/>
<feature type="active site" description="Phosphoserine intermediate" evidence="7">
    <location>
        <position position="72"/>
    </location>
</feature>
<evidence type="ECO:0000313" key="11">
    <source>
        <dbReference type="Proteomes" id="UP000032809"/>
    </source>
</evidence>